<keyword evidence="1" id="KW-0472">Membrane</keyword>
<name>W2TED5_NECAM</name>
<gene>
    <name evidence="2" type="ORF">NECAME_09770</name>
</gene>
<dbReference type="Proteomes" id="UP000053676">
    <property type="component" value="Unassembled WGS sequence"/>
</dbReference>
<keyword evidence="1" id="KW-1133">Transmembrane helix</keyword>
<proteinExistence type="predicted"/>
<reference evidence="3" key="1">
    <citation type="journal article" date="2014" name="Nat. Genet.">
        <title>Genome of the human hookworm Necator americanus.</title>
        <authorList>
            <person name="Tang Y.T."/>
            <person name="Gao X."/>
            <person name="Rosa B.A."/>
            <person name="Abubucker S."/>
            <person name="Hallsworth-Pepin K."/>
            <person name="Martin J."/>
            <person name="Tyagi R."/>
            <person name="Heizer E."/>
            <person name="Zhang X."/>
            <person name="Bhonagiri-Palsikar V."/>
            <person name="Minx P."/>
            <person name="Warren W.C."/>
            <person name="Wang Q."/>
            <person name="Zhan B."/>
            <person name="Hotez P.J."/>
            <person name="Sternberg P.W."/>
            <person name="Dougall A."/>
            <person name="Gaze S.T."/>
            <person name="Mulvenna J."/>
            <person name="Sotillo J."/>
            <person name="Ranganathan S."/>
            <person name="Rabelo E.M."/>
            <person name="Wilson R.K."/>
            <person name="Felgner P.L."/>
            <person name="Bethony J."/>
            <person name="Hawdon J.M."/>
            <person name="Gasser R.B."/>
            <person name="Loukas A."/>
            <person name="Mitreva M."/>
        </authorList>
    </citation>
    <scope>NUCLEOTIDE SEQUENCE [LARGE SCALE GENOMIC DNA]</scope>
</reference>
<dbReference type="AlphaFoldDB" id="W2TED5"/>
<dbReference type="EMBL" id="KI659446">
    <property type="protein sequence ID" value="ETN79561.1"/>
    <property type="molecule type" value="Genomic_DNA"/>
</dbReference>
<evidence type="ECO:0000313" key="2">
    <source>
        <dbReference type="EMBL" id="ETN79561.1"/>
    </source>
</evidence>
<keyword evidence="3" id="KW-1185">Reference proteome</keyword>
<protein>
    <submittedName>
        <fullName evidence="2">Uncharacterized protein</fullName>
    </submittedName>
</protein>
<dbReference type="OrthoDB" id="5873131at2759"/>
<organism evidence="2 3">
    <name type="scientific">Necator americanus</name>
    <name type="common">Human hookworm</name>
    <dbReference type="NCBI Taxonomy" id="51031"/>
    <lineage>
        <taxon>Eukaryota</taxon>
        <taxon>Metazoa</taxon>
        <taxon>Ecdysozoa</taxon>
        <taxon>Nematoda</taxon>
        <taxon>Chromadorea</taxon>
        <taxon>Rhabditida</taxon>
        <taxon>Rhabditina</taxon>
        <taxon>Rhabditomorpha</taxon>
        <taxon>Strongyloidea</taxon>
        <taxon>Ancylostomatidae</taxon>
        <taxon>Bunostominae</taxon>
        <taxon>Necator</taxon>
    </lineage>
</organism>
<evidence type="ECO:0000256" key="1">
    <source>
        <dbReference type="SAM" id="Phobius"/>
    </source>
</evidence>
<sequence>MDIRGGDCFNSQGKAVEKRLEGGLAITVRLILFEAPVKTCIENLAWVGYFQSFFKAHTIEALYMVLLTTSVLSLRGALYRSGRSFRFRQPTVVEHNALVETKRNVVVAYPPNSMESLDNQEANLRVFPNFLL</sequence>
<accession>W2TED5</accession>
<keyword evidence="1" id="KW-0812">Transmembrane</keyword>
<feature type="transmembrane region" description="Helical" evidence="1">
    <location>
        <begin position="61"/>
        <end position="78"/>
    </location>
</feature>
<dbReference type="KEGG" id="nai:NECAME_09770"/>
<evidence type="ECO:0000313" key="3">
    <source>
        <dbReference type="Proteomes" id="UP000053676"/>
    </source>
</evidence>